<dbReference type="PANTHER" id="PTHR43163">
    <property type="entry name" value="DIPEPTIDE TRANSPORT SYSTEM PERMEASE PROTEIN DPPB-RELATED"/>
    <property type="match status" value="1"/>
</dbReference>
<keyword evidence="3" id="KW-1003">Cell membrane</keyword>
<evidence type="ECO:0000256" key="3">
    <source>
        <dbReference type="ARBA" id="ARBA00022475"/>
    </source>
</evidence>
<feature type="transmembrane region" description="Helical" evidence="7">
    <location>
        <begin position="246"/>
        <end position="268"/>
    </location>
</feature>
<evidence type="ECO:0000259" key="8">
    <source>
        <dbReference type="PROSITE" id="PS50928"/>
    </source>
</evidence>
<evidence type="ECO:0000313" key="9">
    <source>
        <dbReference type="EMBL" id="ALC80355.1"/>
    </source>
</evidence>
<feature type="transmembrane region" description="Helical" evidence="7">
    <location>
        <begin position="9"/>
        <end position="30"/>
    </location>
</feature>
<organism evidence="9 10">
    <name type="scientific">Bacillus gobiensis</name>
    <dbReference type="NCBI Taxonomy" id="1441095"/>
    <lineage>
        <taxon>Bacteria</taxon>
        <taxon>Bacillati</taxon>
        <taxon>Bacillota</taxon>
        <taxon>Bacilli</taxon>
        <taxon>Bacillales</taxon>
        <taxon>Bacillaceae</taxon>
        <taxon>Bacillus</taxon>
    </lineage>
</organism>
<evidence type="ECO:0000256" key="6">
    <source>
        <dbReference type="ARBA" id="ARBA00023136"/>
    </source>
</evidence>
<dbReference type="EMBL" id="CP012600">
    <property type="protein sequence ID" value="ALC80355.1"/>
    <property type="molecule type" value="Genomic_DNA"/>
</dbReference>
<evidence type="ECO:0000256" key="1">
    <source>
        <dbReference type="ARBA" id="ARBA00004651"/>
    </source>
</evidence>
<keyword evidence="5 7" id="KW-1133">Transmembrane helix</keyword>
<dbReference type="CDD" id="cd06261">
    <property type="entry name" value="TM_PBP2"/>
    <property type="match status" value="1"/>
</dbReference>
<dbReference type="STRING" id="1441095.AM592_01110"/>
<dbReference type="GO" id="GO:0005886">
    <property type="term" value="C:plasma membrane"/>
    <property type="evidence" value="ECO:0007669"/>
    <property type="project" value="UniProtKB-SubCell"/>
</dbReference>
<dbReference type="GO" id="GO:0055085">
    <property type="term" value="P:transmembrane transport"/>
    <property type="evidence" value="ECO:0007669"/>
    <property type="project" value="InterPro"/>
</dbReference>
<dbReference type="PANTHER" id="PTHR43163:SF6">
    <property type="entry name" value="DIPEPTIDE TRANSPORT SYSTEM PERMEASE PROTEIN DPPB-RELATED"/>
    <property type="match status" value="1"/>
</dbReference>
<feature type="transmembrane region" description="Helical" evidence="7">
    <location>
        <begin position="188"/>
        <end position="207"/>
    </location>
</feature>
<dbReference type="PATRIC" id="fig|1441095.3.peg.248"/>
<evidence type="ECO:0000256" key="4">
    <source>
        <dbReference type="ARBA" id="ARBA00022692"/>
    </source>
</evidence>
<evidence type="ECO:0000256" key="5">
    <source>
        <dbReference type="ARBA" id="ARBA00022989"/>
    </source>
</evidence>
<feature type="transmembrane region" description="Helical" evidence="7">
    <location>
        <begin position="141"/>
        <end position="163"/>
    </location>
</feature>
<reference evidence="10" key="1">
    <citation type="submission" date="2015-08" db="EMBL/GenBank/DDBJ databases">
        <title>Genome sequencing project for genomic taxonomy and phylogenomics of Bacillus-like bacteria.</title>
        <authorList>
            <person name="Liu B."/>
            <person name="Wang J."/>
            <person name="Zhu Y."/>
            <person name="Liu G."/>
            <person name="Chen Q."/>
            <person name="Chen Z."/>
            <person name="Lan J."/>
            <person name="Che J."/>
            <person name="Ge C."/>
            <person name="Shi H."/>
            <person name="Pan Z."/>
            <person name="Liu X."/>
        </authorList>
    </citation>
    <scope>NUCLEOTIDE SEQUENCE [LARGE SCALE GENOMIC DNA]</scope>
    <source>
        <strain evidence="10">FJAT-4402</strain>
    </source>
</reference>
<dbReference type="Proteomes" id="UP000067625">
    <property type="component" value="Chromosome"/>
</dbReference>
<name>A0A0M4FRH9_9BACI</name>
<sequence length="321" mass="36175">MWNFIVRRFIIMIPQIFLLSIIVFIMAQFMPGDPLSGLIGDPDVPQEVIEERREELGLNNAWYIQYRDWIFNALQGDLGKSFTQKVPVVDLIESRFWNTFWLAVLSIFLIYVIAIPLGIISGRWSDTWGDRLITGYTYVGYAAPLFIFGLVMLFVFGFQLGWFPTGGSVTPGLEPGSFEYFLSKVNHMLLPALSIALIGTVSTVQYLRSEIIDTKQKDFVRTVRAKGAPESRIYNKHIFRNSMLPLAALIGFEITTLLSGTIFIESIFSFPGMGQLFFQSIVTRDYSSVTALVLLFGVTAIIGALVADIILSVVDPRIRIK</sequence>
<keyword evidence="6 7" id="KW-0472">Membrane</keyword>
<dbReference type="InterPro" id="IPR000515">
    <property type="entry name" value="MetI-like"/>
</dbReference>
<feature type="domain" description="ABC transmembrane type-1" evidence="8">
    <location>
        <begin position="96"/>
        <end position="307"/>
    </location>
</feature>
<dbReference type="SUPFAM" id="SSF161098">
    <property type="entry name" value="MetI-like"/>
    <property type="match status" value="1"/>
</dbReference>
<evidence type="ECO:0000313" key="10">
    <source>
        <dbReference type="Proteomes" id="UP000067625"/>
    </source>
</evidence>
<feature type="transmembrane region" description="Helical" evidence="7">
    <location>
        <begin position="100"/>
        <end position="120"/>
    </location>
</feature>
<dbReference type="InterPro" id="IPR045621">
    <property type="entry name" value="BPD_transp_1_N"/>
</dbReference>
<keyword evidence="10" id="KW-1185">Reference proteome</keyword>
<dbReference type="PROSITE" id="PS50928">
    <property type="entry name" value="ABC_TM1"/>
    <property type="match status" value="1"/>
</dbReference>
<dbReference type="Gene3D" id="1.10.3720.10">
    <property type="entry name" value="MetI-like"/>
    <property type="match status" value="1"/>
</dbReference>
<protein>
    <submittedName>
        <fullName evidence="9">Peptide ABC transporter permease</fullName>
    </submittedName>
</protein>
<keyword evidence="2 7" id="KW-0813">Transport</keyword>
<dbReference type="InterPro" id="IPR035906">
    <property type="entry name" value="MetI-like_sf"/>
</dbReference>
<evidence type="ECO:0000256" key="2">
    <source>
        <dbReference type="ARBA" id="ARBA00022448"/>
    </source>
</evidence>
<comment type="similarity">
    <text evidence="7">Belongs to the binding-protein-dependent transport system permease family.</text>
</comment>
<dbReference type="Pfam" id="PF19300">
    <property type="entry name" value="BPD_transp_1_N"/>
    <property type="match status" value="1"/>
</dbReference>
<gene>
    <name evidence="9" type="ORF">AM592_01110</name>
</gene>
<comment type="subcellular location">
    <subcellularLocation>
        <location evidence="1 7">Cell membrane</location>
        <topology evidence="1 7">Multi-pass membrane protein</topology>
    </subcellularLocation>
</comment>
<accession>A0A0M4FRH9</accession>
<dbReference type="OrthoDB" id="9773683at2"/>
<dbReference type="NCBIfam" id="NF045472">
    <property type="entry name" value="Opp4B"/>
    <property type="match status" value="1"/>
</dbReference>
<dbReference type="Pfam" id="PF00528">
    <property type="entry name" value="BPD_transp_1"/>
    <property type="match status" value="1"/>
</dbReference>
<keyword evidence="4 7" id="KW-0812">Transmembrane</keyword>
<dbReference type="AlphaFoldDB" id="A0A0M4FRH9"/>
<proteinExistence type="inferred from homology"/>
<feature type="transmembrane region" description="Helical" evidence="7">
    <location>
        <begin position="288"/>
        <end position="314"/>
    </location>
</feature>
<reference evidence="9 10" key="2">
    <citation type="journal article" date="2016" name="Int. J. Syst. Evol. Microbiol.">
        <title>Bacillus gobiensis sp. nov., isolated from a soil sample.</title>
        <authorList>
            <person name="Liu B."/>
            <person name="Liu G.H."/>
            <person name="Cetin S."/>
            <person name="Schumann P."/>
            <person name="Pan Z.Z."/>
            <person name="Chen Q.Q."/>
        </authorList>
    </citation>
    <scope>NUCLEOTIDE SEQUENCE [LARGE SCALE GENOMIC DNA]</scope>
    <source>
        <strain evidence="9 10">FJAT-4402</strain>
    </source>
</reference>
<dbReference type="RefSeq" id="WP_053602080.1">
    <property type="nucleotide sequence ID" value="NZ_CP012600.1"/>
</dbReference>
<evidence type="ECO:0000256" key="7">
    <source>
        <dbReference type="RuleBase" id="RU363032"/>
    </source>
</evidence>